<feature type="compositionally biased region" description="Polar residues" evidence="1">
    <location>
        <begin position="368"/>
        <end position="391"/>
    </location>
</feature>
<feature type="region of interest" description="Disordered" evidence="1">
    <location>
        <begin position="91"/>
        <end position="128"/>
    </location>
</feature>
<evidence type="ECO:0000256" key="1">
    <source>
        <dbReference type="SAM" id="MobiDB-lite"/>
    </source>
</evidence>
<feature type="compositionally biased region" description="Basic residues" evidence="1">
    <location>
        <begin position="258"/>
        <end position="277"/>
    </location>
</feature>
<evidence type="ECO:0000313" key="3">
    <source>
        <dbReference type="Proteomes" id="UP000799441"/>
    </source>
</evidence>
<feature type="region of interest" description="Disordered" evidence="1">
    <location>
        <begin position="1"/>
        <end position="69"/>
    </location>
</feature>
<feature type="compositionally biased region" description="Polar residues" evidence="1">
    <location>
        <begin position="465"/>
        <end position="490"/>
    </location>
</feature>
<feature type="region of interest" description="Disordered" evidence="1">
    <location>
        <begin position="298"/>
        <end position="731"/>
    </location>
</feature>
<feature type="compositionally biased region" description="Basic and acidic residues" evidence="1">
    <location>
        <begin position="555"/>
        <end position="662"/>
    </location>
</feature>
<keyword evidence="3" id="KW-1185">Reference proteome</keyword>
<comment type="caution">
    <text evidence="2">The sequence shown here is derived from an EMBL/GenBank/DDBJ whole genome shotgun (WGS) entry which is preliminary data.</text>
</comment>
<proteinExistence type="predicted"/>
<sequence>MAPYRPSGSRSHRSGRNQAEQEVFEGLPVKQWTPQYTRQSLVPPAPENEIHDPDDRWNREPPMPRDAQMLQPWTYELLRLARSGKIGRKRKTLELDDDGEQVEGHDALEGEGVGTGGAVGGNDDRGGAEDKSFIVKKWRPVSEHALVPEHKHLEFLAKRRRGLPSLYGGADVSPSAAVSMRKTRVQRPDPVSGDMVLYEVLVPEGSSIDGEIITGMDPEVDSKSAVAIAPGAVVEGLGVANEEGILVAEHLRPSVAPRRNRPPPKKKGGPGRGKKRVTFTNPDGTTYTTIVPNATKIVPQPGQTVKHVAKGEEAAADVSAAQAAAAATVQTPNGGQGEDEGGEDDGSDDEEGDDDDDDREEGEVSDNDAPQTAAGTPARSTPGRTESSNGVKNEKEEDAKAAPTSTPLAVEVQQETKPDEASKDTEMTDDQRLEEPSEKEEHVGEQKEDPREEPKDEIKEEPKASRSTSSSPEVSLAKVTSASHSRQNSLVEPPAETAVTNSGGDEVAQEHETASAVEKPQQRTGAEDEDEQPATEAGPGSDTKNEQTASQDAVEDSKADAQPSEPERPEEAKAKAEAEAEAETAKEEPTQPEQVEKADEAKGDREELVEQGERAESEEKGEQEEKTDQEEKGEHEKKVEQEEKVDEGAERADTAEVVDKAEVAQSEEGKEEDSAKKIDGDGDIGMSDADPEPEAKANSSHQDSEKQEDEGDDLLGGLEADLKEQKKDDEK</sequence>
<feature type="compositionally biased region" description="Acidic residues" evidence="1">
    <location>
        <begin position="337"/>
        <end position="366"/>
    </location>
</feature>
<feature type="compositionally biased region" description="Low complexity" evidence="1">
    <location>
        <begin position="316"/>
        <end position="327"/>
    </location>
</feature>
<accession>A0A9P4Q227</accession>
<evidence type="ECO:0000313" key="2">
    <source>
        <dbReference type="EMBL" id="KAF2718085.1"/>
    </source>
</evidence>
<gene>
    <name evidence="2" type="ORF">K431DRAFT_287930</name>
</gene>
<feature type="compositionally biased region" description="Gly residues" evidence="1">
    <location>
        <begin position="111"/>
        <end position="120"/>
    </location>
</feature>
<feature type="compositionally biased region" description="Basic and acidic residues" evidence="1">
    <location>
        <begin position="414"/>
        <end position="464"/>
    </location>
</feature>
<dbReference type="Proteomes" id="UP000799441">
    <property type="component" value="Unassembled WGS sequence"/>
</dbReference>
<name>A0A9P4Q227_9PEZI</name>
<dbReference type="EMBL" id="MU003830">
    <property type="protein sequence ID" value="KAF2718085.1"/>
    <property type="molecule type" value="Genomic_DNA"/>
</dbReference>
<dbReference type="AlphaFoldDB" id="A0A9P4Q227"/>
<feature type="compositionally biased region" description="Basic and acidic residues" evidence="1">
    <location>
        <begin position="48"/>
        <end position="63"/>
    </location>
</feature>
<reference evidence="2" key="1">
    <citation type="journal article" date="2020" name="Stud. Mycol.">
        <title>101 Dothideomycetes genomes: a test case for predicting lifestyles and emergence of pathogens.</title>
        <authorList>
            <person name="Haridas S."/>
            <person name="Albert R."/>
            <person name="Binder M."/>
            <person name="Bloem J."/>
            <person name="Labutti K."/>
            <person name="Salamov A."/>
            <person name="Andreopoulos B."/>
            <person name="Baker S."/>
            <person name="Barry K."/>
            <person name="Bills G."/>
            <person name="Bluhm B."/>
            <person name="Cannon C."/>
            <person name="Castanera R."/>
            <person name="Culley D."/>
            <person name="Daum C."/>
            <person name="Ezra D."/>
            <person name="Gonzalez J."/>
            <person name="Henrissat B."/>
            <person name="Kuo A."/>
            <person name="Liang C."/>
            <person name="Lipzen A."/>
            <person name="Lutzoni F."/>
            <person name="Magnuson J."/>
            <person name="Mondo S."/>
            <person name="Nolan M."/>
            <person name="Ohm R."/>
            <person name="Pangilinan J."/>
            <person name="Park H.-J."/>
            <person name="Ramirez L."/>
            <person name="Alfaro M."/>
            <person name="Sun H."/>
            <person name="Tritt A."/>
            <person name="Yoshinaga Y."/>
            <person name="Zwiers L.-H."/>
            <person name="Turgeon B."/>
            <person name="Goodwin S."/>
            <person name="Spatafora J."/>
            <person name="Crous P."/>
            <person name="Grigoriev I."/>
        </authorList>
    </citation>
    <scope>NUCLEOTIDE SEQUENCE</scope>
    <source>
        <strain evidence="2">CBS 116435</strain>
    </source>
</reference>
<feature type="region of interest" description="Disordered" evidence="1">
    <location>
        <begin position="251"/>
        <end position="284"/>
    </location>
</feature>
<feature type="compositionally biased region" description="Basic and acidic residues" evidence="1">
    <location>
        <begin position="720"/>
        <end position="731"/>
    </location>
</feature>
<protein>
    <submittedName>
        <fullName evidence="2">Uncharacterized protein</fullName>
    </submittedName>
</protein>
<organism evidence="2 3">
    <name type="scientific">Polychaeton citri CBS 116435</name>
    <dbReference type="NCBI Taxonomy" id="1314669"/>
    <lineage>
        <taxon>Eukaryota</taxon>
        <taxon>Fungi</taxon>
        <taxon>Dikarya</taxon>
        <taxon>Ascomycota</taxon>
        <taxon>Pezizomycotina</taxon>
        <taxon>Dothideomycetes</taxon>
        <taxon>Dothideomycetidae</taxon>
        <taxon>Capnodiales</taxon>
        <taxon>Capnodiaceae</taxon>
        <taxon>Polychaeton</taxon>
    </lineage>
</organism>
<dbReference type="OrthoDB" id="275715at2759"/>